<evidence type="ECO:0000313" key="6">
    <source>
        <dbReference type="EMBL" id="SHO60725.1"/>
    </source>
</evidence>
<dbReference type="InterPro" id="IPR036651">
    <property type="entry name" value="Gln_synt_N_sf"/>
</dbReference>
<name>A0A1M7Z790_9HYPH</name>
<reference evidence="6 7" key="1">
    <citation type="submission" date="2016-12" db="EMBL/GenBank/DDBJ databases">
        <authorList>
            <person name="Song W.-J."/>
            <person name="Kurnit D.M."/>
        </authorList>
    </citation>
    <scope>NUCLEOTIDE SEQUENCE [LARGE SCALE GENOMIC DNA]</scope>
    <source>
        <strain evidence="6 7">DSM 19599</strain>
    </source>
</reference>
<sequence length="465" mass="50621">MDITTLAAERRPALEAAQRKLEEAGVEFLLTHNPDIAGNLRTKLGPLKFAPEGEALCAILLSTAHADGEPNGDTAFKTDLASADTGYANIQALADPASIRVHGWNPKVASVICNSFLLDGSESPVDMRGILAAQEARAAAMGYSVKCALEFEFGLFHADIDKMNAGRYRELKPWGHSLVNFDILHSGDYQAFMMELMARLSSLGIVLPAVTTEYGYGMYEVALPPKSPLEAADDAARVKLHIREFAAERGLVATFMARFQPPGKESACGAHHHISLWRNGANIFAGPGREISETAGHFLAGLLGNMRESHLFFRPTVNSYRRIDRSAWSPEDVSWGYENRMAAIRAITTPSAGAARFEHRVPGSDINPYLTMAAILAAGLDGIEAGIAPIAPTPGSPDPALHERLPHSLQASIDAFAGSAFIERIFGAAFQRHYVASRAFEIEAFDKWLASHITDFEWRRYFIGT</sequence>
<dbReference type="Pfam" id="PF00120">
    <property type="entry name" value="Gln-synt_C"/>
    <property type="match status" value="1"/>
</dbReference>
<dbReference type="Proteomes" id="UP000186406">
    <property type="component" value="Unassembled WGS sequence"/>
</dbReference>
<dbReference type="SMART" id="SM01230">
    <property type="entry name" value="Gln-synt_C"/>
    <property type="match status" value="1"/>
</dbReference>
<dbReference type="PANTHER" id="PTHR43785">
    <property type="entry name" value="GAMMA-GLUTAMYLPUTRESCINE SYNTHETASE"/>
    <property type="match status" value="1"/>
</dbReference>
<evidence type="ECO:0000256" key="4">
    <source>
        <dbReference type="RuleBase" id="RU000384"/>
    </source>
</evidence>
<accession>A0A1M7Z790</accession>
<dbReference type="GO" id="GO:0004356">
    <property type="term" value="F:glutamine synthetase activity"/>
    <property type="evidence" value="ECO:0007669"/>
    <property type="project" value="InterPro"/>
</dbReference>
<evidence type="ECO:0000256" key="3">
    <source>
        <dbReference type="PROSITE-ProRule" id="PRU01331"/>
    </source>
</evidence>
<evidence type="ECO:0000256" key="1">
    <source>
        <dbReference type="ARBA" id="ARBA00001946"/>
    </source>
</evidence>
<evidence type="ECO:0000256" key="2">
    <source>
        <dbReference type="ARBA" id="ARBA00022598"/>
    </source>
</evidence>
<organism evidence="6 7">
    <name type="scientific">Pseudoxanthobacter soli DSM 19599</name>
    <dbReference type="NCBI Taxonomy" id="1123029"/>
    <lineage>
        <taxon>Bacteria</taxon>
        <taxon>Pseudomonadati</taxon>
        <taxon>Pseudomonadota</taxon>
        <taxon>Alphaproteobacteria</taxon>
        <taxon>Hyphomicrobiales</taxon>
        <taxon>Segnochrobactraceae</taxon>
        <taxon>Pseudoxanthobacter</taxon>
    </lineage>
</organism>
<keyword evidence="7" id="KW-1185">Reference proteome</keyword>
<dbReference type="PROSITE" id="PS51987">
    <property type="entry name" value="GS_CATALYTIC"/>
    <property type="match status" value="1"/>
</dbReference>
<dbReference type="AlphaFoldDB" id="A0A1M7Z790"/>
<dbReference type="SUPFAM" id="SSF54368">
    <property type="entry name" value="Glutamine synthetase, N-terminal domain"/>
    <property type="match status" value="1"/>
</dbReference>
<comment type="cofactor">
    <cofactor evidence="1">
        <name>Mg(2+)</name>
        <dbReference type="ChEBI" id="CHEBI:18420"/>
    </cofactor>
</comment>
<gene>
    <name evidence="6" type="ORF">SAMN02745172_00393</name>
</gene>
<evidence type="ECO:0000259" key="5">
    <source>
        <dbReference type="PROSITE" id="PS51987"/>
    </source>
</evidence>
<dbReference type="EMBL" id="FRXO01000001">
    <property type="protein sequence ID" value="SHO60725.1"/>
    <property type="molecule type" value="Genomic_DNA"/>
</dbReference>
<dbReference type="GO" id="GO:0006542">
    <property type="term" value="P:glutamine biosynthetic process"/>
    <property type="evidence" value="ECO:0007669"/>
    <property type="project" value="InterPro"/>
</dbReference>
<protein>
    <submittedName>
        <fullName evidence="6">Glutamine synthetase</fullName>
    </submittedName>
</protein>
<dbReference type="InterPro" id="IPR008146">
    <property type="entry name" value="Gln_synth_cat_dom"/>
</dbReference>
<proteinExistence type="inferred from homology"/>
<dbReference type="OrthoDB" id="9807095at2"/>
<comment type="similarity">
    <text evidence="3 4">Belongs to the glutamine synthetase family.</text>
</comment>
<evidence type="ECO:0000313" key="7">
    <source>
        <dbReference type="Proteomes" id="UP000186406"/>
    </source>
</evidence>
<dbReference type="PANTHER" id="PTHR43785:SF12">
    <property type="entry name" value="TYPE-1 GLUTAMINE SYNTHETASE 2"/>
    <property type="match status" value="1"/>
</dbReference>
<dbReference type="InterPro" id="IPR014746">
    <property type="entry name" value="Gln_synth/guanido_kin_cat_dom"/>
</dbReference>
<dbReference type="STRING" id="1123029.SAMN02745172_00393"/>
<dbReference type="Gene3D" id="3.30.590.10">
    <property type="entry name" value="Glutamine synthetase/guanido kinase, catalytic domain"/>
    <property type="match status" value="1"/>
</dbReference>
<dbReference type="RefSeq" id="WP_073625508.1">
    <property type="nucleotide sequence ID" value="NZ_FRXO01000001.1"/>
</dbReference>
<dbReference type="SUPFAM" id="SSF55931">
    <property type="entry name" value="Glutamine synthetase/guanido kinase"/>
    <property type="match status" value="1"/>
</dbReference>
<feature type="domain" description="GS catalytic" evidence="5">
    <location>
        <begin position="127"/>
        <end position="465"/>
    </location>
</feature>
<keyword evidence="2" id="KW-0436">Ligase</keyword>